<dbReference type="EMBL" id="KZ857546">
    <property type="protein sequence ID" value="RDX40603.1"/>
    <property type="molecule type" value="Genomic_DNA"/>
</dbReference>
<keyword evidence="3" id="KW-1185">Reference proteome</keyword>
<dbReference type="Proteomes" id="UP000256964">
    <property type="component" value="Unassembled WGS sequence"/>
</dbReference>
<feature type="domain" description="Integrase zinc-binding" evidence="1">
    <location>
        <begin position="58"/>
        <end position="87"/>
    </location>
</feature>
<evidence type="ECO:0000259" key="1">
    <source>
        <dbReference type="Pfam" id="PF17921"/>
    </source>
</evidence>
<feature type="non-terminal residue" evidence="2">
    <location>
        <position position="87"/>
    </location>
</feature>
<sequence>MDVLRESYGMDPLFSKVFQAPSNYRSFAVCDGFVYSTNRRGDEVLCIPRVKYKGRTTTQIILDQAHEAIGHFGPQRTSEYVRRLFWW</sequence>
<evidence type="ECO:0000313" key="2">
    <source>
        <dbReference type="EMBL" id="RDX40603.1"/>
    </source>
</evidence>
<accession>A0A371CJZ2</accession>
<dbReference type="AlphaFoldDB" id="A0A371CJZ2"/>
<dbReference type="Pfam" id="PF17921">
    <property type="entry name" value="Integrase_H2C2"/>
    <property type="match status" value="1"/>
</dbReference>
<organism evidence="2 3">
    <name type="scientific">Lentinus brumalis</name>
    <dbReference type="NCBI Taxonomy" id="2498619"/>
    <lineage>
        <taxon>Eukaryota</taxon>
        <taxon>Fungi</taxon>
        <taxon>Dikarya</taxon>
        <taxon>Basidiomycota</taxon>
        <taxon>Agaricomycotina</taxon>
        <taxon>Agaricomycetes</taxon>
        <taxon>Polyporales</taxon>
        <taxon>Polyporaceae</taxon>
        <taxon>Lentinus</taxon>
    </lineage>
</organism>
<dbReference type="OrthoDB" id="3249394at2759"/>
<dbReference type="STRING" id="139420.A0A371CJZ2"/>
<reference evidence="2 3" key="1">
    <citation type="journal article" date="2018" name="Biotechnol. Biofuels">
        <title>Integrative visual omics of the white-rot fungus Polyporus brumalis exposes the biotechnological potential of its oxidative enzymes for delignifying raw plant biomass.</title>
        <authorList>
            <person name="Miyauchi S."/>
            <person name="Rancon A."/>
            <person name="Drula E."/>
            <person name="Hage H."/>
            <person name="Chaduli D."/>
            <person name="Favel A."/>
            <person name="Grisel S."/>
            <person name="Henrissat B."/>
            <person name="Herpoel-Gimbert I."/>
            <person name="Ruiz-Duenas F.J."/>
            <person name="Chevret D."/>
            <person name="Hainaut M."/>
            <person name="Lin J."/>
            <person name="Wang M."/>
            <person name="Pangilinan J."/>
            <person name="Lipzen A."/>
            <person name="Lesage-Meessen L."/>
            <person name="Navarro D."/>
            <person name="Riley R."/>
            <person name="Grigoriev I.V."/>
            <person name="Zhou S."/>
            <person name="Raouche S."/>
            <person name="Rosso M.N."/>
        </authorList>
    </citation>
    <scope>NUCLEOTIDE SEQUENCE [LARGE SCALE GENOMIC DNA]</scope>
    <source>
        <strain evidence="2 3">BRFM 1820</strain>
    </source>
</reference>
<name>A0A371CJZ2_9APHY</name>
<dbReference type="InterPro" id="IPR041588">
    <property type="entry name" value="Integrase_H2C2"/>
</dbReference>
<evidence type="ECO:0000313" key="3">
    <source>
        <dbReference type="Proteomes" id="UP000256964"/>
    </source>
</evidence>
<proteinExistence type="predicted"/>
<gene>
    <name evidence="2" type="ORF">OH76DRAFT_1366003</name>
</gene>
<dbReference type="Gene3D" id="1.10.340.70">
    <property type="match status" value="1"/>
</dbReference>
<protein>
    <recommendedName>
        <fullName evidence="1">Integrase zinc-binding domain-containing protein</fullName>
    </recommendedName>
</protein>